<feature type="non-terminal residue" evidence="1">
    <location>
        <position position="1"/>
    </location>
</feature>
<dbReference type="PANTHER" id="PTHR35161:SF19">
    <property type="entry name" value="OS02G0113400 PROTEIN"/>
    <property type="match status" value="1"/>
</dbReference>
<gene>
    <name evidence="1" type="ORF">U9M48_029356</name>
</gene>
<keyword evidence="2" id="KW-1185">Reference proteome</keyword>
<accession>A0AAQ3U0T2</accession>
<reference evidence="1 2" key="1">
    <citation type="submission" date="2024-02" db="EMBL/GenBank/DDBJ databases">
        <title>High-quality chromosome-scale genome assembly of Pensacola bahiagrass (Paspalum notatum Flugge var. saurae).</title>
        <authorList>
            <person name="Vega J.M."/>
            <person name="Podio M."/>
            <person name="Orjuela J."/>
            <person name="Siena L.A."/>
            <person name="Pessino S.C."/>
            <person name="Combes M.C."/>
            <person name="Mariac C."/>
            <person name="Albertini E."/>
            <person name="Pupilli F."/>
            <person name="Ortiz J.P.A."/>
            <person name="Leblanc O."/>
        </authorList>
    </citation>
    <scope>NUCLEOTIDE SEQUENCE [LARGE SCALE GENOMIC DNA]</scope>
    <source>
        <strain evidence="1">R1</strain>
        <tissue evidence="1">Leaf</tissue>
    </source>
</reference>
<dbReference type="PANTHER" id="PTHR35161">
    <property type="entry name" value="OS02G0303100 PROTEIN"/>
    <property type="match status" value="1"/>
</dbReference>
<dbReference type="AlphaFoldDB" id="A0AAQ3U0T2"/>
<name>A0AAQ3U0T2_PASNO</name>
<protein>
    <submittedName>
        <fullName evidence="1">Uncharacterized protein</fullName>
    </submittedName>
</protein>
<dbReference type="Proteomes" id="UP001341281">
    <property type="component" value="Chromosome 06"/>
</dbReference>
<sequence>KLPAAASCPSVSEVFSGRGSNESETLEQAAIRKINRNWRDGQPCIEPLEDFVCVSGNELSKPTILFSQGTSLLVAETTKIGRVFASDVLFDMVNAHAASHTWNGNFKIYVIDGCRAMIWGELCEFTPEGMQKDHTTIVFGFFPLFAVEDVGMPAYFSNLSDTLHGFVPNTMSHIDLMCFWEFIKHHMALKRPLTRANFFASIHRIRRNAPSGVKSRLKSLLLGNGENDWRDLIVKNGHPLLKKVMRYQREGDALEQQDPVDNSEYGYFENNFDSLSHFARQVMEHAGDEEYQDGEIVDEPFNSLSELELLYSHYLHEYLPCVHKHLLCCDSSGQLVYWLEDIFLEYNRKGGFQ</sequence>
<proteinExistence type="predicted"/>
<dbReference type="EMBL" id="CP144750">
    <property type="protein sequence ID" value="WVZ82044.1"/>
    <property type="molecule type" value="Genomic_DNA"/>
</dbReference>
<evidence type="ECO:0000313" key="1">
    <source>
        <dbReference type="EMBL" id="WVZ82044.1"/>
    </source>
</evidence>
<organism evidence="1 2">
    <name type="scientific">Paspalum notatum var. saurae</name>
    <dbReference type="NCBI Taxonomy" id="547442"/>
    <lineage>
        <taxon>Eukaryota</taxon>
        <taxon>Viridiplantae</taxon>
        <taxon>Streptophyta</taxon>
        <taxon>Embryophyta</taxon>
        <taxon>Tracheophyta</taxon>
        <taxon>Spermatophyta</taxon>
        <taxon>Magnoliopsida</taxon>
        <taxon>Liliopsida</taxon>
        <taxon>Poales</taxon>
        <taxon>Poaceae</taxon>
        <taxon>PACMAD clade</taxon>
        <taxon>Panicoideae</taxon>
        <taxon>Andropogonodae</taxon>
        <taxon>Paspaleae</taxon>
        <taxon>Paspalinae</taxon>
        <taxon>Paspalum</taxon>
    </lineage>
</organism>
<evidence type="ECO:0000313" key="2">
    <source>
        <dbReference type="Proteomes" id="UP001341281"/>
    </source>
</evidence>